<dbReference type="AlphaFoldDB" id="A0A816IV38"/>
<feature type="compositionally biased region" description="Basic and acidic residues" evidence="1">
    <location>
        <begin position="17"/>
        <end position="46"/>
    </location>
</feature>
<name>A0A816IV38_BRANA</name>
<dbReference type="EMBL" id="HG994373">
    <property type="protein sequence ID" value="CAF1751751.1"/>
    <property type="molecule type" value="Genomic_DNA"/>
</dbReference>
<accession>A0A816IV38</accession>
<reference evidence="2" key="1">
    <citation type="submission" date="2021-01" db="EMBL/GenBank/DDBJ databases">
        <authorList>
            <consortium name="Genoscope - CEA"/>
            <person name="William W."/>
        </authorList>
    </citation>
    <scope>NUCLEOTIDE SEQUENCE</scope>
</reference>
<gene>
    <name evidence="2" type="ORF">DARMORV10_C09P39790.1</name>
</gene>
<organism evidence="2">
    <name type="scientific">Brassica napus</name>
    <name type="common">Rape</name>
    <dbReference type="NCBI Taxonomy" id="3708"/>
    <lineage>
        <taxon>Eukaryota</taxon>
        <taxon>Viridiplantae</taxon>
        <taxon>Streptophyta</taxon>
        <taxon>Embryophyta</taxon>
        <taxon>Tracheophyta</taxon>
        <taxon>Spermatophyta</taxon>
        <taxon>Magnoliopsida</taxon>
        <taxon>eudicotyledons</taxon>
        <taxon>Gunneridae</taxon>
        <taxon>Pentapetalae</taxon>
        <taxon>rosids</taxon>
        <taxon>malvids</taxon>
        <taxon>Brassicales</taxon>
        <taxon>Brassicaceae</taxon>
        <taxon>Brassiceae</taxon>
        <taxon>Brassica</taxon>
    </lineage>
</organism>
<feature type="region of interest" description="Disordered" evidence="1">
    <location>
        <begin position="1"/>
        <end position="118"/>
    </location>
</feature>
<protein>
    <submittedName>
        <fullName evidence="2">(rape) hypothetical protein</fullName>
    </submittedName>
</protein>
<dbReference type="Proteomes" id="UP001295469">
    <property type="component" value="Chromosome C09"/>
</dbReference>
<evidence type="ECO:0000256" key="1">
    <source>
        <dbReference type="SAM" id="MobiDB-lite"/>
    </source>
</evidence>
<proteinExistence type="predicted"/>
<sequence>MSSDTTGVHLTTEEEGQDHFDAEEDRTAKSPKKIETHPGISRDRRSTTRLGVEPIRSFSNKRRGKDERDLDLKNRSPPNPKSRLLLGPNLPTTSLKNQKKPRPRQRDVPRPRNPRRKS</sequence>
<feature type="compositionally biased region" description="Basic and acidic residues" evidence="1">
    <location>
        <begin position="64"/>
        <end position="74"/>
    </location>
</feature>
<evidence type="ECO:0000313" key="2">
    <source>
        <dbReference type="EMBL" id="CAF1751751.1"/>
    </source>
</evidence>